<evidence type="ECO:0000313" key="2">
    <source>
        <dbReference type="Proteomes" id="UP001285354"/>
    </source>
</evidence>
<dbReference type="AlphaFoldDB" id="A0AAD9WBX4"/>
<reference evidence="1" key="1">
    <citation type="submission" date="2023-06" db="EMBL/GenBank/DDBJ databases">
        <title>Draft genome of Marssonina rosae.</title>
        <authorList>
            <person name="Cheng Q."/>
        </authorList>
    </citation>
    <scope>NUCLEOTIDE SEQUENCE</scope>
    <source>
        <strain evidence="1">R4</strain>
    </source>
</reference>
<keyword evidence="2" id="KW-1185">Reference proteome</keyword>
<dbReference type="EMBL" id="JAUBYV010000012">
    <property type="protein sequence ID" value="KAK2623746.1"/>
    <property type="molecule type" value="Genomic_DNA"/>
</dbReference>
<comment type="caution">
    <text evidence="1">The sequence shown here is derived from an EMBL/GenBank/DDBJ whole genome shotgun (WGS) entry which is preliminary data.</text>
</comment>
<name>A0AAD9WBX4_9HELO</name>
<evidence type="ECO:0000313" key="1">
    <source>
        <dbReference type="EMBL" id="KAK2623746.1"/>
    </source>
</evidence>
<gene>
    <name evidence="1" type="ORF">QTJ16_006927</name>
</gene>
<sequence length="237" mass="26154">MPVTATPTPGFKVILEKPSASNPIGIPAFPGYTTSGGNNWLTCLSKTPSPALLSYNFANGGAITSDELLGPFEPRLRALDIRRFPVRRLDLHKRRRERMASSQLDHLGRGYYLNLHHASLNPLLDGDRNFVFLTSSPIELTPYNVAETTDSQKAIAESVVRYNTLLIAALKTFAENKTDVTTWIVDTAPVFHAAKANPIAYGAPRATCWSDPEVDNPKWLEFQRKASAIGKKDAMED</sequence>
<dbReference type="Gene3D" id="3.40.50.1110">
    <property type="entry name" value="SGNH hydrolase"/>
    <property type="match status" value="1"/>
</dbReference>
<proteinExistence type="predicted"/>
<accession>A0AAD9WBX4</accession>
<organism evidence="1 2">
    <name type="scientific">Diplocarpon rosae</name>
    <dbReference type="NCBI Taxonomy" id="946125"/>
    <lineage>
        <taxon>Eukaryota</taxon>
        <taxon>Fungi</taxon>
        <taxon>Dikarya</taxon>
        <taxon>Ascomycota</taxon>
        <taxon>Pezizomycotina</taxon>
        <taxon>Leotiomycetes</taxon>
        <taxon>Helotiales</taxon>
        <taxon>Drepanopezizaceae</taxon>
        <taxon>Diplocarpon</taxon>
    </lineage>
</organism>
<dbReference type="Proteomes" id="UP001285354">
    <property type="component" value="Unassembled WGS sequence"/>
</dbReference>
<protein>
    <submittedName>
        <fullName evidence="1">Uncharacterized protein</fullName>
    </submittedName>
</protein>
<dbReference type="InterPro" id="IPR036514">
    <property type="entry name" value="SGNH_hydro_sf"/>
</dbReference>